<sequence>MSEHERRISLTHIFRTIETFLRLQLAAQRRTHRKTIRTPNLPKLQIANTISFTSNPFSVTIHSHSPSTASGYEHTTPSKQNNNATILPRPFTRTSSSRSGQYRHQVHATLGSCGNRTWVHCHSGCPSPQVHQHSTRVEVTSCINMYPPHFLGNPLKELNCTAMGPLAIATRVYFAGNTVDGICLGRL</sequence>
<evidence type="ECO:0000313" key="2">
    <source>
        <dbReference type="EMBL" id="KAK7501358.1"/>
    </source>
</evidence>
<organism evidence="2 3">
    <name type="scientific">Batillaria attramentaria</name>
    <dbReference type="NCBI Taxonomy" id="370345"/>
    <lineage>
        <taxon>Eukaryota</taxon>
        <taxon>Metazoa</taxon>
        <taxon>Spiralia</taxon>
        <taxon>Lophotrochozoa</taxon>
        <taxon>Mollusca</taxon>
        <taxon>Gastropoda</taxon>
        <taxon>Caenogastropoda</taxon>
        <taxon>Sorbeoconcha</taxon>
        <taxon>Cerithioidea</taxon>
        <taxon>Batillariidae</taxon>
        <taxon>Batillaria</taxon>
    </lineage>
</organism>
<proteinExistence type="predicted"/>
<reference evidence="2 3" key="1">
    <citation type="journal article" date="2023" name="Sci. Data">
        <title>Genome assembly of the Korean intertidal mud-creeper Batillaria attramentaria.</title>
        <authorList>
            <person name="Patra A.K."/>
            <person name="Ho P.T."/>
            <person name="Jun S."/>
            <person name="Lee S.J."/>
            <person name="Kim Y."/>
            <person name="Won Y.J."/>
        </authorList>
    </citation>
    <scope>NUCLEOTIDE SEQUENCE [LARGE SCALE GENOMIC DNA]</scope>
    <source>
        <strain evidence="2">Wonlab-2016</strain>
    </source>
</reference>
<feature type="compositionally biased region" description="Polar residues" evidence="1">
    <location>
        <begin position="63"/>
        <end position="85"/>
    </location>
</feature>
<dbReference type="Proteomes" id="UP001519460">
    <property type="component" value="Unassembled WGS sequence"/>
</dbReference>
<name>A0ABD0LQ43_9CAEN</name>
<protein>
    <submittedName>
        <fullName evidence="2">Uncharacterized protein</fullName>
    </submittedName>
</protein>
<comment type="caution">
    <text evidence="2">The sequence shown here is derived from an EMBL/GenBank/DDBJ whole genome shotgun (WGS) entry which is preliminary data.</text>
</comment>
<evidence type="ECO:0000313" key="3">
    <source>
        <dbReference type="Proteomes" id="UP001519460"/>
    </source>
</evidence>
<dbReference type="EMBL" id="JACVVK020000032">
    <property type="protein sequence ID" value="KAK7501358.1"/>
    <property type="molecule type" value="Genomic_DNA"/>
</dbReference>
<evidence type="ECO:0000256" key="1">
    <source>
        <dbReference type="SAM" id="MobiDB-lite"/>
    </source>
</evidence>
<gene>
    <name evidence="2" type="ORF">BaRGS_00007483</name>
</gene>
<dbReference type="AlphaFoldDB" id="A0ABD0LQ43"/>
<keyword evidence="3" id="KW-1185">Reference proteome</keyword>
<feature type="region of interest" description="Disordered" evidence="1">
    <location>
        <begin position="63"/>
        <end position="100"/>
    </location>
</feature>
<accession>A0ABD0LQ43</accession>